<dbReference type="GO" id="GO:0016791">
    <property type="term" value="F:phosphatase activity"/>
    <property type="evidence" value="ECO:0007669"/>
    <property type="project" value="TreeGrafter"/>
</dbReference>
<dbReference type="InterPro" id="IPR001345">
    <property type="entry name" value="PG/BPGM_mutase_AS"/>
</dbReference>
<feature type="active site" description="Tele-phosphohistidine intermediate" evidence="3">
    <location>
        <position position="9"/>
    </location>
</feature>
<proteinExistence type="predicted"/>
<dbReference type="CDD" id="cd07067">
    <property type="entry name" value="HP_PGM_like"/>
    <property type="match status" value="1"/>
</dbReference>
<feature type="active site" description="Proton donor/acceptor" evidence="3">
    <location>
        <position position="82"/>
    </location>
</feature>
<feature type="binding site" evidence="4">
    <location>
        <position position="58"/>
    </location>
    <ligand>
        <name>substrate</name>
    </ligand>
</feature>
<name>A0A840G670_RHOTE</name>
<dbReference type="Proteomes" id="UP000587070">
    <property type="component" value="Unassembled WGS sequence"/>
</dbReference>
<keyword evidence="6" id="KW-1185">Reference proteome</keyword>
<protein>
    <submittedName>
        <fullName evidence="5">Putative phosphoglycerate mutase</fullName>
        <ecNumber evidence="5">5.4.2.12</ecNumber>
    </submittedName>
</protein>
<feature type="binding site" evidence="4">
    <location>
        <begin position="82"/>
        <end position="85"/>
    </location>
    <ligand>
        <name>substrate</name>
    </ligand>
</feature>
<dbReference type="SMART" id="SM00855">
    <property type="entry name" value="PGAM"/>
    <property type="match status" value="1"/>
</dbReference>
<dbReference type="EC" id="5.4.2.12" evidence="5"/>
<feature type="binding site" evidence="4">
    <location>
        <begin position="109"/>
        <end position="110"/>
    </location>
    <ligand>
        <name>substrate</name>
    </ligand>
</feature>
<feature type="binding site" evidence="4">
    <location>
        <begin position="8"/>
        <end position="15"/>
    </location>
    <ligand>
        <name>substrate</name>
    </ligand>
</feature>
<dbReference type="PROSITE" id="PS00175">
    <property type="entry name" value="PG_MUTASE"/>
    <property type="match status" value="1"/>
</dbReference>
<dbReference type="RefSeq" id="WP_228273685.1">
    <property type="nucleotide sequence ID" value="NZ_JACIGE010000005.1"/>
</dbReference>
<dbReference type="GO" id="GO:0004619">
    <property type="term" value="F:phosphoglycerate mutase activity"/>
    <property type="evidence" value="ECO:0007669"/>
    <property type="project" value="UniProtKB-EC"/>
</dbReference>
<dbReference type="SUPFAM" id="SSF53254">
    <property type="entry name" value="Phosphoglycerate mutase-like"/>
    <property type="match status" value="1"/>
</dbReference>
<accession>A0A840G670</accession>
<evidence type="ECO:0000256" key="3">
    <source>
        <dbReference type="PIRSR" id="PIRSR613078-1"/>
    </source>
</evidence>
<evidence type="ECO:0000256" key="4">
    <source>
        <dbReference type="PIRSR" id="PIRSR613078-2"/>
    </source>
</evidence>
<gene>
    <name evidence="5" type="ORF">GGD90_001757</name>
</gene>
<dbReference type="GO" id="GO:0005737">
    <property type="term" value="C:cytoplasm"/>
    <property type="evidence" value="ECO:0007669"/>
    <property type="project" value="TreeGrafter"/>
</dbReference>
<dbReference type="PANTHER" id="PTHR48100:SF1">
    <property type="entry name" value="HISTIDINE PHOSPHATASE FAMILY PROTEIN-RELATED"/>
    <property type="match status" value="1"/>
</dbReference>
<evidence type="ECO:0000313" key="6">
    <source>
        <dbReference type="Proteomes" id="UP000587070"/>
    </source>
</evidence>
<dbReference type="InterPro" id="IPR013078">
    <property type="entry name" value="His_Pase_superF_clade-1"/>
</dbReference>
<sequence>MTRICLIRHGETDWNAGDRIQGSMDIPLNDVGLAQARATGARLAGEHFDAFYTSDLTRARQTADAIATAIGLAPILDPEFRERRYGVFEGLTRTEASQQYPQEYAAIVRRDADCVPPGKGESLAQHSSRVTAALQRVAAAHLGSSVLIVTHGGVLDLVNRLVRGWPVQAARDFTIPNAGINRIVCAPAGWSIECWADSCHLAAVGRDELR</sequence>
<comment type="caution">
    <text evidence="5">The sequence shown here is derived from an EMBL/GenBank/DDBJ whole genome shotgun (WGS) entry which is preliminary data.</text>
</comment>
<reference evidence="5 6" key="1">
    <citation type="submission" date="2020-08" db="EMBL/GenBank/DDBJ databases">
        <title>Genome sequencing of Purple Non-Sulfur Bacteria from various extreme environments.</title>
        <authorList>
            <person name="Mayer M."/>
        </authorList>
    </citation>
    <scope>NUCLEOTIDE SEQUENCE [LARGE SCALE GENOMIC DNA]</scope>
    <source>
        <strain evidence="5 6">2761</strain>
    </source>
</reference>
<dbReference type="AlphaFoldDB" id="A0A840G670"/>
<evidence type="ECO:0000313" key="5">
    <source>
        <dbReference type="EMBL" id="MBB4247386.1"/>
    </source>
</evidence>
<keyword evidence="2 5" id="KW-0413">Isomerase</keyword>
<dbReference type="InterPro" id="IPR050275">
    <property type="entry name" value="PGM_Phosphatase"/>
</dbReference>
<evidence type="ECO:0000256" key="2">
    <source>
        <dbReference type="ARBA" id="ARBA00023235"/>
    </source>
</evidence>
<organism evidence="5 6">
    <name type="scientific">Rhodocyclus tenuis</name>
    <name type="common">Rhodospirillum tenue</name>
    <dbReference type="NCBI Taxonomy" id="1066"/>
    <lineage>
        <taxon>Bacteria</taxon>
        <taxon>Pseudomonadati</taxon>
        <taxon>Pseudomonadota</taxon>
        <taxon>Betaproteobacteria</taxon>
        <taxon>Rhodocyclales</taxon>
        <taxon>Rhodocyclaceae</taxon>
        <taxon>Rhodocyclus</taxon>
    </lineage>
</organism>
<dbReference type="Pfam" id="PF00300">
    <property type="entry name" value="His_Phos_1"/>
    <property type="match status" value="1"/>
</dbReference>
<evidence type="ECO:0000256" key="1">
    <source>
        <dbReference type="ARBA" id="ARBA00023152"/>
    </source>
</evidence>
<dbReference type="EMBL" id="JACIGE010000005">
    <property type="protein sequence ID" value="MBB4247386.1"/>
    <property type="molecule type" value="Genomic_DNA"/>
</dbReference>
<dbReference type="Gene3D" id="3.40.50.1240">
    <property type="entry name" value="Phosphoglycerate mutase-like"/>
    <property type="match status" value="1"/>
</dbReference>
<dbReference type="InterPro" id="IPR029033">
    <property type="entry name" value="His_PPase_superfam"/>
</dbReference>
<keyword evidence="1" id="KW-0324">Glycolysis</keyword>
<dbReference type="PANTHER" id="PTHR48100">
    <property type="entry name" value="BROAD-SPECIFICITY PHOSPHATASE YOR283W-RELATED"/>
    <property type="match status" value="1"/>
</dbReference>